<proteinExistence type="predicted"/>
<evidence type="ECO:0000259" key="1">
    <source>
        <dbReference type="Pfam" id="PF00419"/>
    </source>
</evidence>
<organism evidence="2 3">
    <name type="scientific">Serratia quinivorans</name>
    <dbReference type="NCBI Taxonomy" id="137545"/>
    <lineage>
        <taxon>Bacteria</taxon>
        <taxon>Pseudomonadati</taxon>
        <taxon>Pseudomonadota</taxon>
        <taxon>Gammaproteobacteria</taxon>
        <taxon>Enterobacterales</taxon>
        <taxon>Yersiniaceae</taxon>
        <taxon>Serratia</taxon>
    </lineage>
</organism>
<name>A0A379ZXN7_9GAMM</name>
<dbReference type="EMBL" id="UGYN01000002">
    <property type="protein sequence ID" value="SUI69893.1"/>
    <property type="molecule type" value="Genomic_DNA"/>
</dbReference>
<dbReference type="PANTHER" id="PTHR33420">
    <property type="entry name" value="FIMBRIAL SUBUNIT ELFA-RELATED"/>
    <property type="match status" value="1"/>
</dbReference>
<dbReference type="AlphaFoldDB" id="A0A379ZXN7"/>
<evidence type="ECO:0000313" key="2">
    <source>
        <dbReference type="EMBL" id="SUI69893.1"/>
    </source>
</evidence>
<dbReference type="GO" id="GO:0009289">
    <property type="term" value="C:pilus"/>
    <property type="evidence" value="ECO:0007669"/>
    <property type="project" value="InterPro"/>
</dbReference>
<accession>A0A379ZXN7</accession>
<dbReference type="InterPro" id="IPR008966">
    <property type="entry name" value="Adhesion_dom_sf"/>
</dbReference>
<dbReference type="Proteomes" id="UP000255529">
    <property type="component" value="Unassembled WGS sequence"/>
</dbReference>
<protein>
    <submittedName>
        <fullName evidence="2">P pilus assembly protein, pilin FimA</fullName>
    </submittedName>
</protein>
<sequence>MKTLYLSILIAGLYAGESQAKCYGNPLGTARAIAIDLSDKLSANSPEWTGQVHSQFNGIFNCSGKNSKLGYFSPIADTASNTLVVGFGDGKHWIKIQTSAPEKGEIILAEKGQHSATELNIGYTVKATLVKKSGNTTAKDRYYIDNSMMVSDWTGMSLWEIITWPIKQAGKFLSWLTGNGWPVDQRDMYMQPLNIIYTPKATTCQFENAGLAVQLPRLGIAQLAGQTRPGYTPFTLNMRCENRLENGTSDRGIEMFLSSNNLLASDNSVMIDTSAGSAKGVGIRLAQQDTPSTPVIMSTSTTHKGNATSLFKTNAGDTLDAQFTMTMGAYYFPYNLSAAGKGKINTNATLNIIYE</sequence>
<dbReference type="PANTHER" id="PTHR33420:SF32">
    <property type="entry name" value="FIMBRIAL-LIKE PROTEIN"/>
    <property type="match status" value="1"/>
</dbReference>
<evidence type="ECO:0000313" key="3">
    <source>
        <dbReference type="Proteomes" id="UP000255529"/>
    </source>
</evidence>
<dbReference type="SUPFAM" id="SSF49401">
    <property type="entry name" value="Bacterial adhesins"/>
    <property type="match status" value="1"/>
</dbReference>
<dbReference type="InterPro" id="IPR000259">
    <property type="entry name" value="Adhesion_dom_fimbrial"/>
</dbReference>
<dbReference type="Pfam" id="PF00419">
    <property type="entry name" value="Fimbrial"/>
    <property type="match status" value="1"/>
</dbReference>
<dbReference type="GO" id="GO:0043709">
    <property type="term" value="P:cell adhesion involved in single-species biofilm formation"/>
    <property type="evidence" value="ECO:0007669"/>
    <property type="project" value="TreeGrafter"/>
</dbReference>
<reference evidence="2 3" key="1">
    <citation type="submission" date="2018-06" db="EMBL/GenBank/DDBJ databases">
        <authorList>
            <consortium name="Pathogen Informatics"/>
            <person name="Doyle S."/>
        </authorList>
    </citation>
    <scope>NUCLEOTIDE SEQUENCE [LARGE SCALE GENOMIC DNA]</scope>
    <source>
        <strain evidence="2 3">NCTC11544</strain>
    </source>
</reference>
<gene>
    <name evidence="2" type="ORF">NCTC11544_03077</name>
</gene>
<feature type="domain" description="Fimbrial-type adhesion" evidence="1">
    <location>
        <begin position="200"/>
        <end position="354"/>
    </location>
</feature>
<dbReference type="RefSeq" id="WP_115183729.1">
    <property type="nucleotide sequence ID" value="NZ_CAMKUF010000003.1"/>
</dbReference>
<dbReference type="InterPro" id="IPR050263">
    <property type="entry name" value="Bact_Fimbrial_Adh_Pro"/>
</dbReference>
<dbReference type="InterPro" id="IPR036937">
    <property type="entry name" value="Adhesion_dom_fimbrial_sf"/>
</dbReference>
<dbReference type="Gene3D" id="2.60.40.1090">
    <property type="entry name" value="Fimbrial-type adhesion domain"/>
    <property type="match status" value="1"/>
</dbReference>